<dbReference type="STRING" id="588602.SAMN04487991_2873"/>
<dbReference type="Proteomes" id="UP000199630">
    <property type="component" value="Unassembled WGS sequence"/>
</dbReference>
<sequence length="59" mass="6610">MSTEKSFIDQIVAQIQDTVRDMEDSGFLDELAQAPEKAETPQAQETEAPKDTDRSHDKS</sequence>
<organism evidence="2 3">
    <name type="scientific">Celeribacter neptunius</name>
    <dbReference type="NCBI Taxonomy" id="588602"/>
    <lineage>
        <taxon>Bacteria</taxon>
        <taxon>Pseudomonadati</taxon>
        <taxon>Pseudomonadota</taxon>
        <taxon>Alphaproteobacteria</taxon>
        <taxon>Rhodobacterales</taxon>
        <taxon>Roseobacteraceae</taxon>
        <taxon>Celeribacter</taxon>
    </lineage>
</organism>
<dbReference type="AlphaFoldDB" id="A0A1I3TTP0"/>
<evidence type="ECO:0000313" key="2">
    <source>
        <dbReference type="EMBL" id="SFJ74145.1"/>
    </source>
</evidence>
<protein>
    <submittedName>
        <fullName evidence="2">Uncharacterized protein</fullName>
    </submittedName>
</protein>
<evidence type="ECO:0000256" key="1">
    <source>
        <dbReference type="SAM" id="MobiDB-lite"/>
    </source>
</evidence>
<dbReference type="OrthoDB" id="9895322at2"/>
<feature type="compositionally biased region" description="Basic and acidic residues" evidence="1">
    <location>
        <begin position="47"/>
        <end position="59"/>
    </location>
</feature>
<accession>A0A1I3TTP0</accession>
<name>A0A1I3TTP0_9RHOB</name>
<reference evidence="3" key="1">
    <citation type="submission" date="2016-10" db="EMBL/GenBank/DDBJ databases">
        <authorList>
            <person name="Varghese N."/>
            <person name="Submissions S."/>
        </authorList>
    </citation>
    <scope>NUCLEOTIDE SEQUENCE [LARGE SCALE GENOMIC DNA]</scope>
    <source>
        <strain evidence="3">DSM 26471</strain>
    </source>
</reference>
<dbReference type="EMBL" id="FORH01000005">
    <property type="protein sequence ID" value="SFJ74145.1"/>
    <property type="molecule type" value="Genomic_DNA"/>
</dbReference>
<proteinExistence type="predicted"/>
<keyword evidence="3" id="KW-1185">Reference proteome</keyword>
<evidence type="ECO:0000313" key="3">
    <source>
        <dbReference type="Proteomes" id="UP000199630"/>
    </source>
</evidence>
<feature type="region of interest" description="Disordered" evidence="1">
    <location>
        <begin position="23"/>
        <end position="59"/>
    </location>
</feature>
<dbReference type="RefSeq" id="WP_143093109.1">
    <property type="nucleotide sequence ID" value="NZ_FORH01000005.1"/>
</dbReference>
<gene>
    <name evidence="2" type="ORF">SAMN04487991_2873</name>
</gene>